<dbReference type="InterPro" id="IPR040758">
    <property type="entry name" value="PrmC_N"/>
</dbReference>
<dbReference type="Gene3D" id="1.10.8.10">
    <property type="entry name" value="DNA helicase RuvA subunit, C-terminal domain"/>
    <property type="match status" value="1"/>
</dbReference>
<dbReference type="InterPro" id="IPR007848">
    <property type="entry name" value="Small_mtfrase_dom"/>
</dbReference>
<evidence type="ECO:0000259" key="7">
    <source>
        <dbReference type="Pfam" id="PF17827"/>
    </source>
</evidence>
<gene>
    <name evidence="5 8" type="primary">prmC</name>
    <name evidence="8" type="ORF">CL176_08235</name>
</gene>
<dbReference type="EC" id="2.1.1.297" evidence="5"/>
<organism evidence="8 9">
    <name type="scientific">Suicoccus acidiformans</name>
    <dbReference type="NCBI Taxonomy" id="2036206"/>
    <lineage>
        <taxon>Bacteria</taxon>
        <taxon>Bacillati</taxon>
        <taxon>Bacillota</taxon>
        <taxon>Bacilli</taxon>
        <taxon>Lactobacillales</taxon>
        <taxon>Aerococcaceae</taxon>
        <taxon>Suicoccus</taxon>
    </lineage>
</organism>
<dbReference type="CDD" id="cd02440">
    <property type="entry name" value="AdoMet_MTases"/>
    <property type="match status" value="1"/>
</dbReference>
<dbReference type="InterPro" id="IPR029063">
    <property type="entry name" value="SAM-dependent_MTases_sf"/>
</dbReference>
<feature type="binding site" evidence="5">
    <location>
        <begin position="124"/>
        <end position="128"/>
    </location>
    <ligand>
        <name>S-adenosyl-L-methionine</name>
        <dbReference type="ChEBI" id="CHEBI:59789"/>
    </ligand>
</feature>
<evidence type="ECO:0000256" key="4">
    <source>
        <dbReference type="ARBA" id="ARBA00048391"/>
    </source>
</evidence>
<evidence type="ECO:0000256" key="2">
    <source>
        <dbReference type="ARBA" id="ARBA00022679"/>
    </source>
</evidence>
<evidence type="ECO:0000313" key="8">
    <source>
        <dbReference type="EMBL" id="AXY25987.1"/>
    </source>
</evidence>
<dbReference type="Gene3D" id="3.40.50.150">
    <property type="entry name" value="Vaccinia Virus protein VP39"/>
    <property type="match status" value="1"/>
</dbReference>
<evidence type="ECO:0000313" key="9">
    <source>
        <dbReference type="Proteomes" id="UP000263232"/>
    </source>
</evidence>
<dbReference type="SUPFAM" id="SSF53335">
    <property type="entry name" value="S-adenosyl-L-methionine-dependent methyltransferases"/>
    <property type="match status" value="1"/>
</dbReference>
<dbReference type="KEGG" id="abae:CL176_08235"/>
<dbReference type="AlphaFoldDB" id="A0A347WLN0"/>
<dbReference type="PANTHER" id="PTHR18895">
    <property type="entry name" value="HEMK METHYLTRANSFERASE"/>
    <property type="match status" value="1"/>
</dbReference>
<comment type="function">
    <text evidence="5">Methylates the class 1 translation termination release factors RF1/PrfA and RF2/PrfB on the glutamine residue of the universally conserved GGQ motif.</text>
</comment>
<dbReference type="PROSITE" id="PS00092">
    <property type="entry name" value="N6_MTASE"/>
    <property type="match status" value="1"/>
</dbReference>
<dbReference type="Proteomes" id="UP000263232">
    <property type="component" value="Chromosome"/>
</dbReference>
<dbReference type="HAMAP" id="MF_02126">
    <property type="entry name" value="RF_methyltr_PrmC"/>
    <property type="match status" value="1"/>
</dbReference>
<dbReference type="EMBL" id="CP023434">
    <property type="protein sequence ID" value="AXY25987.1"/>
    <property type="molecule type" value="Genomic_DNA"/>
</dbReference>
<dbReference type="GO" id="GO:0102559">
    <property type="term" value="F:peptide chain release factor N(5)-glutamine methyltransferase activity"/>
    <property type="evidence" value="ECO:0007669"/>
    <property type="project" value="UniProtKB-EC"/>
</dbReference>
<evidence type="ECO:0000256" key="3">
    <source>
        <dbReference type="ARBA" id="ARBA00022691"/>
    </source>
</evidence>
<dbReference type="InterPro" id="IPR019874">
    <property type="entry name" value="RF_methyltr_PrmC"/>
</dbReference>
<feature type="domain" description="Methyltransferase small" evidence="6">
    <location>
        <begin position="114"/>
        <end position="195"/>
    </location>
</feature>
<protein>
    <recommendedName>
        <fullName evidence="5">Release factor glutamine methyltransferase</fullName>
        <shortName evidence="5">RF MTase</shortName>
        <ecNumber evidence="5">2.1.1.297</ecNumber>
    </recommendedName>
    <alternativeName>
        <fullName evidence="5">N5-glutamine methyltransferase PrmC</fullName>
    </alternativeName>
    <alternativeName>
        <fullName evidence="5">Protein-(glutamine-N5) MTase PrmC</fullName>
    </alternativeName>
    <alternativeName>
        <fullName evidence="5">Protein-glutamine N-methyltransferase PrmC</fullName>
    </alternativeName>
</protein>
<feature type="domain" description="Release factor glutamine methyltransferase N-terminal" evidence="7">
    <location>
        <begin position="11"/>
        <end position="79"/>
    </location>
</feature>
<name>A0A347WLN0_9LACT</name>
<keyword evidence="9" id="KW-1185">Reference proteome</keyword>
<feature type="binding site" evidence="5">
    <location>
        <position position="189"/>
    </location>
    <ligand>
        <name>S-adenosyl-L-methionine</name>
        <dbReference type="ChEBI" id="CHEBI:59789"/>
    </ligand>
</feature>
<comment type="similarity">
    <text evidence="5">Belongs to the protein N5-glutamine methyltransferase family. PrmC subfamily.</text>
</comment>
<feature type="binding site" evidence="5">
    <location>
        <begin position="189"/>
        <end position="192"/>
    </location>
    <ligand>
        <name>substrate</name>
    </ligand>
</feature>
<accession>A0A347WLN0</accession>
<evidence type="ECO:0000256" key="5">
    <source>
        <dbReference type="HAMAP-Rule" id="MF_02126"/>
    </source>
</evidence>
<evidence type="ECO:0000259" key="6">
    <source>
        <dbReference type="Pfam" id="PF05175"/>
    </source>
</evidence>
<keyword evidence="2 5" id="KW-0808">Transferase</keyword>
<proteinExistence type="inferred from homology"/>
<dbReference type="InterPro" id="IPR050320">
    <property type="entry name" value="N5-glutamine_MTase"/>
</dbReference>
<dbReference type="Pfam" id="PF05175">
    <property type="entry name" value="MTS"/>
    <property type="match status" value="1"/>
</dbReference>
<sequence length="287" mass="32420">MANKSKLTLAEALASASAFLQGNDYDEASAQALWAFVFDVTLTDMTRALREFVDLDALGYFEDVLRRLVAGEPLQYILGRADFMGESFVVNEHALIPREETSGIIQLAQDYLGDREEARILDIGTGTGILAIMLKKFYPNAKVTGTDLSQEALEVARQNGQKHHVAVSWWQGDLLKDFPETTFDLIVSNPPYIGYHEQAVMDAHVLKFEPTMALFADNEGYAIYERLARQLPAYLKPKGQVILEMGYQQGARLQQLMQEAFPNRKIEVIQDYNQRDRYVRISEEGTV</sequence>
<keyword evidence="3 5" id="KW-0949">S-adenosyl-L-methionine</keyword>
<dbReference type="GO" id="GO:0032259">
    <property type="term" value="P:methylation"/>
    <property type="evidence" value="ECO:0007669"/>
    <property type="project" value="UniProtKB-KW"/>
</dbReference>
<dbReference type="OrthoDB" id="9800643at2"/>
<dbReference type="NCBIfam" id="TIGR03534">
    <property type="entry name" value="RF_mod_PrmC"/>
    <property type="match status" value="1"/>
</dbReference>
<dbReference type="Pfam" id="PF17827">
    <property type="entry name" value="PrmC_N"/>
    <property type="match status" value="1"/>
</dbReference>
<dbReference type="GO" id="GO:0003676">
    <property type="term" value="F:nucleic acid binding"/>
    <property type="evidence" value="ECO:0007669"/>
    <property type="project" value="InterPro"/>
</dbReference>
<dbReference type="NCBIfam" id="TIGR00536">
    <property type="entry name" value="hemK_fam"/>
    <property type="match status" value="1"/>
</dbReference>
<comment type="caution">
    <text evidence="5">Lacks conserved residue(s) required for the propagation of feature annotation.</text>
</comment>
<dbReference type="InterPro" id="IPR002052">
    <property type="entry name" value="DNA_methylase_N6_adenine_CS"/>
</dbReference>
<dbReference type="RefSeq" id="WP_118990887.1">
    <property type="nucleotide sequence ID" value="NZ_CP023434.1"/>
</dbReference>
<keyword evidence="1 5" id="KW-0489">Methyltransferase</keyword>
<feature type="binding site" evidence="5">
    <location>
        <position position="147"/>
    </location>
    <ligand>
        <name>S-adenosyl-L-methionine</name>
        <dbReference type="ChEBI" id="CHEBI:59789"/>
    </ligand>
</feature>
<dbReference type="PANTHER" id="PTHR18895:SF74">
    <property type="entry name" value="MTRF1L RELEASE FACTOR GLUTAMINE METHYLTRANSFERASE"/>
    <property type="match status" value="1"/>
</dbReference>
<evidence type="ECO:0000256" key="1">
    <source>
        <dbReference type="ARBA" id="ARBA00022603"/>
    </source>
</evidence>
<comment type="catalytic activity">
    <reaction evidence="4 5">
        <text>L-glutaminyl-[peptide chain release factor] + S-adenosyl-L-methionine = N(5)-methyl-L-glutaminyl-[peptide chain release factor] + S-adenosyl-L-homocysteine + H(+)</text>
        <dbReference type="Rhea" id="RHEA:42896"/>
        <dbReference type="Rhea" id="RHEA-COMP:10271"/>
        <dbReference type="Rhea" id="RHEA-COMP:10272"/>
        <dbReference type="ChEBI" id="CHEBI:15378"/>
        <dbReference type="ChEBI" id="CHEBI:30011"/>
        <dbReference type="ChEBI" id="CHEBI:57856"/>
        <dbReference type="ChEBI" id="CHEBI:59789"/>
        <dbReference type="ChEBI" id="CHEBI:61891"/>
        <dbReference type="EC" id="2.1.1.297"/>
    </reaction>
</comment>
<dbReference type="InterPro" id="IPR004556">
    <property type="entry name" value="HemK-like"/>
</dbReference>
<reference evidence="8 9" key="1">
    <citation type="submission" date="2017-09" db="EMBL/GenBank/DDBJ databases">
        <title>Complete genome sequence of Oxytococcus suis strain ZY16052.</title>
        <authorList>
            <person name="Li F."/>
        </authorList>
    </citation>
    <scope>NUCLEOTIDE SEQUENCE [LARGE SCALE GENOMIC DNA]</scope>
    <source>
        <strain evidence="8 9">ZY16052</strain>
    </source>
</reference>